<feature type="domain" description="ABC transporter" evidence="5">
    <location>
        <begin position="13"/>
        <end position="254"/>
    </location>
</feature>
<keyword evidence="4 6" id="KW-0067">ATP-binding</keyword>
<protein>
    <submittedName>
        <fullName evidence="6">Ribose transport system ATP-binding protein</fullName>
    </submittedName>
</protein>
<organism evidence="6 7">
    <name type="scientific">Paeniglutamicibacter kerguelensis</name>
    <dbReference type="NCBI Taxonomy" id="254788"/>
    <lineage>
        <taxon>Bacteria</taxon>
        <taxon>Bacillati</taxon>
        <taxon>Actinomycetota</taxon>
        <taxon>Actinomycetes</taxon>
        <taxon>Micrococcales</taxon>
        <taxon>Micrococcaceae</taxon>
        <taxon>Paeniglutamicibacter</taxon>
    </lineage>
</organism>
<dbReference type="PROSITE" id="PS00211">
    <property type="entry name" value="ABC_TRANSPORTER_1"/>
    <property type="match status" value="1"/>
</dbReference>
<feature type="domain" description="ABC transporter" evidence="5">
    <location>
        <begin position="269"/>
        <end position="511"/>
    </location>
</feature>
<dbReference type="InterPro" id="IPR003593">
    <property type="entry name" value="AAA+_ATPase"/>
</dbReference>
<evidence type="ECO:0000256" key="3">
    <source>
        <dbReference type="ARBA" id="ARBA00022741"/>
    </source>
</evidence>
<gene>
    <name evidence="6" type="ORF">JOF47_003988</name>
</gene>
<dbReference type="Proteomes" id="UP001296993">
    <property type="component" value="Unassembled WGS sequence"/>
</dbReference>
<evidence type="ECO:0000313" key="6">
    <source>
        <dbReference type="EMBL" id="MBP2388415.1"/>
    </source>
</evidence>
<keyword evidence="3" id="KW-0547">Nucleotide-binding</keyword>
<dbReference type="Pfam" id="PF00005">
    <property type="entry name" value="ABC_tran"/>
    <property type="match status" value="2"/>
</dbReference>
<evidence type="ECO:0000256" key="4">
    <source>
        <dbReference type="ARBA" id="ARBA00022840"/>
    </source>
</evidence>
<keyword evidence="2" id="KW-0677">Repeat</keyword>
<dbReference type="InterPro" id="IPR027417">
    <property type="entry name" value="P-loop_NTPase"/>
</dbReference>
<sequence>MTSPLDAAAHEGIVLTGASKTFGLTKVLHDISLTFAPGTVTGVLGENGAGKSTLFKILAGIYEPDAGATLRVNGKEASLPLTPTSSANLGFAFVHQDLGLAGSLSVTENVFVGAMMRKRGLIDWKAQKVKVRELLAGLGVDVDPATPVQELTQAEKAVVAIARAVYARGRERSSLLVLDEPTANLTGVERDRLFEAMRAAAASGTAIAFCTHRLDEVLTATDSVLVLRDGSVVMQAPTSTISGEKELAKHILGRDLESHFPERTSHFVAGSEPAIRINELSGGGINGLSLDIRPGEVVGLTGLAGAGHDDVPDLILGSMNAESGTVSVGGKKVKPSSATDATAAGIAMLPADRKRRSGIMGASIAENLTLVSIGTFTRRGLIDARAERRSVVEAMEQFDVRPMGDPDRPLETLSGGNQQKVLIAKWAAKAGVKCLILHEPTQGVDVGAKRTVLEHVRRMAEQGVAVLLVSSEHEELSHLCDRVLIMRGGLVRREMVGATAKQITEQCYVAA</sequence>
<proteinExistence type="predicted"/>
<dbReference type="PROSITE" id="PS50893">
    <property type="entry name" value="ABC_TRANSPORTER_2"/>
    <property type="match status" value="2"/>
</dbReference>
<name>A0ABS4XIY0_9MICC</name>
<evidence type="ECO:0000256" key="2">
    <source>
        <dbReference type="ARBA" id="ARBA00022737"/>
    </source>
</evidence>
<keyword evidence="1" id="KW-0813">Transport</keyword>
<dbReference type="PANTHER" id="PTHR43790">
    <property type="entry name" value="CARBOHYDRATE TRANSPORT ATP-BINDING PROTEIN MG119-RELATED"/>
    <property type="match status" value="1"/>
</dbReference>
<comment type="caution">
    <text evidence="6">The sequence shown here is derived from an EMBL/GenBank/DDBJ whole genome shotgun (WGS) entry which is preliminary data.</text>
</comment>
<dbReference type="InterPro" id="IPR003439">
    <property type="entry name" value="ABC_transporter-like_ATP-bd"/>
</dbReference>
<keyword evidence="7" id="KW-1185">Reference proteome</keyword>
<dbReference type="SMART" id="SM00382">
    <property type="entry name" value="AAA"/>
    <property type="match status" value="2"/>
</dbReference>
<dbReference type="CDD" id="cd03215">
    <property type="entry name" value="ABC_Carb_Monos_II"/>
    <property type="match status" value="1"/>
</dbReference>
<dbReference type="EMBL" id="JAGIOF010000003">
    <property type="protein sequence ID" value="MBP2388415.1"/>
    <property type="molecule type" value="Genomic_DNA"/>
</dbReference>
<reference evidence="6 7" key="1">
    <citation type="submission" date="2021-03" db="EMBL/GenBank/DDBJ databases">
        <title>Sequencing the genomes of 1000 actinobacteria strains.</title>
        <authorList>
            <person name="Klenk H.-P."/>
        </authorList>
    </citation>
    <scope>NUCLEOTIDE SEQUENCE [LARGE SCALE GENOMIC DNA]</scope>
    <source>
        <strain evidence="6 7">DSM 15797</strain>
    </source>
</reference>
<dbReference type="GO" id="GO:0005524">
    <property type="term" value="F:ATP binding"/>
    <property type="evidence" value="ECO:0007669"/>
    <property type="project" value="UniProtKB-KW"/>
</dbReference>
<dbReference type="Gene3D" id="3.40.50.300">
    <property type="entry name" value="P-loop containing nucleotide triphosphate hydrolases"/>
    <property type="match status" value="2"/>
</dbReference>
<evidence type="ECO:0000259" key="5">
    <source>
        <dbReference type="PROSITE" id="PS50893"/>
    </source>
</evidence>
<evidence type="ECO:0000313" key="7">
    <source>
        <dbReference type="Proteomes" id="UP001296993"/>
    </source>
</evidence>
<evidence type="ECO:0000256" key="1">
    <source>
        <dbReference type="ARBA" id="ARBA00022448"/>
    </source>
</evidence>
<dbReference type="InterPro" id="IPR050107">
    <property type="entry name" value="ABC_carbohydrate_import_ATPase"/>
</dbReference>
<accession>A0ABS4XIY0</accession>
<dbReference type="SUPFAM" id="SSF52540">
    <property type="entry name" value="P-loop containing nucleoside triphosphate hydrolases"/>
    <property type="match status" value="2"/>
</dbReference>
<dbReference type="PANTHER" id="PTHR43790:SF9">
    <property type="entry name" value="GALACTOFURANOSE TRANSPORTER ATP-BINDING PROTEIN YTFR"/>
    <property type="match status" value="1"/>
</dbReference>
<dbReference type="RefSeq" id="WP_210002010.1">
    <property type="nucleotide sequence ID" value="NZ_BAAAJY010000001.1"/>
</dbReference>
<dbReference type="InterPro" id="IPR017871">
    <property type="entry name" value="ABC_transporter-like_CS"/>
</dbReference>